<dbReference type="ExpressionAtlas" id="A0A1D6ECS8">
    <property type="expression patterns" value="baseline"/>
</dbReference>
<gene>
    <name evidence="1" type="ORF">ZEAMMB73_Zm00001d003982</name>
</gene>
<sequence>MATAGCFARIWWELAQLIGGGARAARYLWVAVAVLGRAVARAAELVGRRLRPRRPGVAEPRREDVVACLRASLEDLLRSPLSCAVGGGLGDVELCFCEAEAVDVCVSGQICAGRQCPHARVAVAGQRRRHPHVRLARCGGGVACLCLPRSGALTVAGSAAVSGAFCRGGLLRALGCVVGGPLAKAMPACGRTAVTPAGATPTLLRVPSLVLSPPCGNPRLGLLGVSRWCSSDVRALRVGASADDSRSSEETLLGWYQAGGDDSFLLLEGAAQKT</sequence>
<evidence type="ECO:0000313" key="1">
    <source>
        <dbReference type="EMBL" id="ONM18105.1"/>
    </source>
</evidence>
<proteinExistence type="predicted"/>
<dbReference type="EMBL" id="CM007648">
    <property type="protein sequence ID" value="ONM18105.1"/>
    <property type="molecule type" value="Genomic_DNA"/>
</dbReference>
<organism evidence="1">
    <name type="scientific">Zea mays</name>
    <name type="common">Maize</name>
    <dbReference type="NCBI Taxonomy" id="4577"/>
    <lineage>
        <taxon>Eukaryota</taxon>
        <taxon>Viridiplantae</taxon>
        <taxon>Streptophyta</taxon>
        <taxon>Embryophyta</taxon>
        <taxon>Tracheophyta</taxon>
        <taxon>Spermatophyta</taxon>
        <taxon>Magnoliopsida</taxon>
        <taxon>Liliopsida</taxon>
        <taxon>Poales</taxon>
        <taxon>Poaceae</taxon>
        <taxon>PACMAD clade</taxon>
        <taxon>Panicoideae</taxon>
        <taxon>Andropogonodae</taxon>
        <taxon>Andropogoneae</taxon>
        <taxon>Tripsacinae</taxon>
        <taxon>Zea</taxon>
    </lineage>
</organism>
<dbReference type="InParanoid" id="A0A1D6ECS8"/>
<accession>A0A1D6ECS8</accession>
<dbReference type="PaxDb" id="4577-GRMZM2G019085_P01"/>
<dbReference type="AlphaFoldDB" id="A0A1D6ECS8"/>
<protein>
    <submittedName>
        <fullName evidence="1">Uncharacterized protein</fullName>
    </submittedName>
</protein>
<name>A0A1D6ECS8_MAIZE</name>
<reference evidence="1" key="1">
    <citation type="submission" date="2015-12" db="EMBL/GenBank/DDBJ databases">
        <title>Update maize B73 reference genome by single molecule sequencing technologies.</title>
        <authorList>
            <consortium name="Maize Genome Sequencing Project"/>
            <person name="Ware D."/>
        </authorList>
    </citation>
    <scope>NUCLEOTIDE SEQUENCE [LARGE SCALE GENOMIC DNA]</scope>
    <source>
        <tissue evidence="1">Seedling</tissue>
    </source>
</reference>